<dbReference type="PRINTS" id="PR00178">
    <property type="entry name" value="FATTYACIDBP"/>
</dbReference>
<evidence type="ECO:0000259" key="3">
    <source>
        <dbReference type="Pfam" id="PF00061"/>
    </source>
</evidence>
<dbReference type="FunFam" id="2.40.128.20:FF:000001">
    <property type="entry name" value="Fatty acid-binding protein, adipocyte"/>
    <property type="match status" value="1"/>
</dbReference>
<dbReference type="GO" id="GO:0005504">
    <property type="term" value="F:fatty acid binding"/>
    <property type="evidence" value="ECO:0007669"/>
    <property type="project" value="UniProtKB-ARBA"/>
</dbReference>
<dbReference type="AlphaFoldDB" id="A0AAF3FKS4"/>
<dbReference type="InterPro" id="IPR031259">
    <property type="entry name" value="ILBP"/>
</dbReference>
<evidence type="ECO:0000313" key="5">
    <source>
        <dbReference type="WBParaSite" id="MBELARI_LOCUS6344"/>
    </source>
</evidence>
<dbReference type="PANTHER" id="PTHR11955">
    <property type="entry name" value="FATTY ACID BINDING PROTEIN"/>
    <property type="match status" value="1"/>
</dbReference>
<dbReference type="Proteomes" id="UP000887575">
    <property type="component" value="Unassembled WGS sequence"/>
</dbReference>
<dbReference type="InterPro" id="IPR000463">
    <property type="entry name" value="Fatty_acid-bd"/>
</dbReference>
<dbReference type="SUPFAM" id="SSF50814">
    <property type="entry name" value="Lipocalins"/>
    <property type="match status" value="1"/>
</dbReference>
<name>A0AAF3FKS4_9BILA</name>
<dbReference type="InterPro" id="IPR012674">
    <property type="entry name" value="Calycin"/>
</dbReference>
<keyword evidence="4" id="KW-1185">Reference proteome</keyword>
<dbReference type="WBParaSite" id="MBELARI_LOCUS6344">
    <property type="protein sequence ID" value="MBELARI_LOCUS6344"/>
    <property type="gene ID" value="MBELARI_LOCUS6344"/>
</dbReference>
<dbReference type="Pfam" id="PF00061">
    <property type="entry name" value="Lipocalin"/>
    <property type="match status" value="1"/>
</dbReference>
<reference evidence="5" key="1">
    <citation type="submission" date="2024-02" db="UniProtKB">
        <authorList>
            <consortium name="WormBaseParasite"/>
        </authorList>
    </citation>
    <scope>IDENTIFICATION</scope>
</reference>
<evidence type="ECO:0000256" key="2">
    <source>
        <dbReference type="ARBA" id="ARBA00023121"/>
    </source>
</evidence>
<comment type="similarity">
    <text evidence="1">Belongs to the calycin superfamily. Fatty-acid binding protein (FABP) family.</text>
</comment>
<accession>A0AAF3FKS4</accession>
<evidence type="ECO:0000313" key="4">
    <source>
        <dbReference type="Proteomes" id="UP000887575"/>
    </source>
</evidence>
<dbReference type="Gene3D" id="2.40.128.20">
    <property type="match status" value="1"/>
</dbReference>
<proteinExistence type="inferred from homology"/>
<protein>
    <submittedName>
        <fullName evidence="5">Lipocalin/cytosolic fatty-acid binding domain-containing protein</fullName>
    </submittedName>
</protein>
<feature type="domain" description="Lipocalin/cytosolic fatty-acid binding" evidence="3">
    <location>
        <begin position="10"/>
        <end position="137"/>
    </location>
</feature>
<organism evidence="4 5">
    <name type="scientific">Mesorhabditis belari</name>
    <dbReference type="NCBI Taxonomy" id="2138241"/>
    <lineage>
        <taxon>Eukaryota</taxon>
        <taxon>Metazoa</taxon>
        <taxon>Ecdysozoa</taxon>
        <taxon>Nematoda</taxon>
        <taxon>Chromadorea</taxon>
        <taxon>Rhabditida</taxon>
        <taxon>Rhabditina</taxon>
        <taxon>Rhabditomorpha</taxon>
        <taxon>Rhabditoidea</taxon>
        <taxon>Rhabditidae</taxon>
        <taxon>Mesorhabditinae</taxon>
        <taxon>Mesorhabditis</taxon>
    </lineage>
</organism>
<evidence type="ECO:0000256" key="1">
    <source>
        <dbReference type="ARBA" id="ARBA00008390"/>
    </source>
</evidence>
<sequence>MADKLAKEFAGSWNFVSGENFEEYMKECGVGLITRKLAANLKPVLEFVIEDGKWTMTSTSTFKTHVVKFEIGAEFNDKTADGRDVKSTFFVEGDKLIQQEIGLKGGKDSRFERYIEDGKLKIVCECNGVKSTRIYERA</sequence>
<keyword evidence="2" id="KW-0446">Lipid-binding</keyword>
<dbReference type="CDD" id="cd00742">
    <property type="entry name" value="FABP"/>
    <property type="match status" value="1"/>
</dbReference>
<dbReference type="InterPro" id="IPR000566">
    <property type="entry name" value="Lipocln_cytosolic_FA-bd_dom"/>
</dbReference>